<dbReference type="AlphaFoldDB" id="A0AA38FFC7"/>
<keyword evidence="3" id="KW-1185">Reference proteome</keyword>
<sequence>MGNWPASTSVGKRAESRYVGCWVADGEYSLRGKGISTGSMMDGGDDESSSISGGIDRCSSVGGGGNGCSSIGGGGNGCSYMGGGGNGSSSTSGGGTVGKGSLSGEARGERGSMLVEDSSVGNEGDEMCSSVGEGIVE</sequence>
<protein>
    <submittedName>
        <fullName evidence="2">Uncharacterized protein</fullName>
    </submittedName>
</protein>
<accession>A0AA38FFC7</accession>
<reference evidence="2 3" key="1">
    <citation type="journal article" date="2021" name="Nat. Plants">
        <title>The Taxus genome provides insights into paclitaxel biosynthesis.</title>
        <authorList>
            <person name="Xiong X."/>
            <person name="Gou J."/>
            <person name="Liao Q."/>
            <person name="Li Y."/>
            <person name="Zhou Q."/>
            <person name="Bi G."/>
            <person name="Li C."/>
            <person name="Du R."/>
            <person name="Wang X."/>
            <person name="Sun T."/>
            <person name="Guo L."/>
            <person name="Liang H."/>
            <person name="Lu P."/>
            <person name="Wu Y."/>
            <person name="Zhang Z."/>
            <person name="Ro D.K."/>
            <person name="Shang Y."/>
            <person name="Huang S."/>
            <person name="Yan J."/>
        </authorList>
    </citation>
    <scope>NUCLEOTIDE SEQUENCE [LARGE SCALE GENOMIC DNA]</scope>
    <source>
        <strain evidence="2">Ta-2019</strain>
    </source>
</reference>
<feature type="region of interest" description="Disordered" evidence="1">
    <location>
        <begin position="83"/>
        <end position="137"/>
    </location>
</feature>
<proteinExistence type="predicted"/>
<evidence type="ECO:0000256" key="1">
    <source>
        <dbReference type="SAM" id="MobiDB-lite"/>
    </source>
</evidence>
<feature type="compositionally biased region" description="Gly residues" evidence="1">
    <location>
        <begin position="83"/>
        <end position="98"/>
    </location>
</feature>
<feature type="region of interest" description="Disordered" evidence="1">
    <location>
        <begin position="37"/>
        <end position="56"/>
    </location>
</feature>
<evidence type="ECO:0000313" key="2">
    <source>
        <dbReference type="EMBL" id="KAH9299907.1"/>
    </source>
</evidence>
<dbReference type="EMBL" id="JAHRHJ020000010">
    <property type="protein sequence ID" value="KAH9299907.1"/>
    <property type="molecule type" value="Genomic_DNA"/>
</dbReference>
<dbReference type="Proteomes" id="UP000824469">
    <property type="component" value="Unassembled WGS sequence"/>
</dbReference>
<evidence type="ECO:0000313" key="3">
    <source>
        <dbReference type="Proteomes" id="UP000824469"/>
    </source>
</evidence>
<organism evidence="2 3">
    <name type="scientific">Taxus chinensis</name>
    <name type="common">Chinese yew</name>
    <name type="synonym">Taxus wallichiana var. chinensis</name>
    <dbReference type="NCBI Taxonomy" id="29808"/>
    <lineage>
        <taxon>Eukaryota</taxon>
        <taxon>Viridiplantae</taxon>
        <taxon>Streptophyta</taxon>
        <taxon>Embryophyta</taxon>
        <taxon>Tracheophyta</taxon>
        <taxon>Spermatophyta</taxon>
        <taxon>Pinopsida</taxon>
        <taxon>Pinidae</taxon>
        <taxon>Conifers II</taxon>
        <taxon>Cupressales</taxon>
        <taxon>Taxaceae</taxon>
        <taxon>Taxus</taxon>
    </lineage>
</organism>
<feature type="non-terminal residue" evidence="2">
    <location>
        <position position="137"/>
    </location>
</feature>
<gene>
    <name evidence="2" type="ORF">KI387_044603</name>
</gene>
<comment type="caution">
    <text evidence="2">The sequence shown here is derived from an EMBL/GenBank/DDBJ whole genome shotgun (WGS) entry which is preliminary data.</text>
</comment>
<name>A0AA38FFC7_TAXCH</name>